<dbReference type="PANTHER" id="PTHR33207">
    <property type="entry name" value="F-BOX DOMAIN CONTAINING PROTEIN-RELATED"/>
    <property type="match status" value="1"/>
</dbReference>
<comment type="caution">
    <text evidence="2">The sequence shown here is derived from an EMBL/GenBank/DDBJ whole genome shotgun (WGS) entry which is preliminary data.</text>
</comment>
<accession>A0A5J9WMX5</accession>
<evidence type="ECO:0000313" key="2">
    <source>
        <dbReference type="EMBL" id="TVU49461.1"/>
    </source>
</evidence>
<name>A0A5J9WMX5_9POAL</name>
<dbReference type="InterPro" id="IPR001810">
    <property type="entry name" value="F-box_dom"/>
</dbReference>
<sequence length="418" mass="46388">MKHSKRFARTSISDLDNDVLILILERIRSHISLIRAASACKRWRRVIADASFLRRFCSLHAATVAGTYHNETVDGERESKVPVFVPSPSLPIDGRRRHSLDFLPHHGKKAWVVVDSRGGLLLMRCHAVNPEATYLGGFRGDVMAVCEPLTRRYREIPPPPAIVNSFDHYVDGDAADEAGGCIGMSNFRVFFDLCRTLGDGVPHTAAVFTAGGSDGSPWSEKALDHVMVCRTERTIMFQPHPRARVLGTIAGSRYTYLEGGTLVALDCSTGEFSSSQLPATKYSWDLGSWPFSFHAVQGHDGDPRLFILFFDEMRVFSRSRGGDWRVEKSVQLLEATRGLPGYDPSLFKDKLQGAFKLLTIGPGFVILNTPCHPARWSTISVDLETMEVASAADDMGKIVYQCELPWPPTLCTRYAGQL</sequence>
<dbReference type="SUPFAM" id="SSF81383">
    <property type="entry name" value="F-box domain"/>
    <property type="match status" value="1"/>
</dbReference>
<keyword evidence="3" id="KW-1185">Reference proteome</keyword>
<dbReference type="Proteomes" id="UP000324897">
    <property type="component" value="Chromosome 6"/>
</dbReference>
<dbReference type="AlphaFoldDB" id="A0A5J9WMX5"/>
<dbReference type="OrthoDB" id="674561at2759"/>
<gene>
    <name evidence="2" type="ORF">EJB05_00774</name>
</gene>
<protein>
    <recommendedName>
        <fullName evidence="1">F-box domain-containing protein</fullName>
    </recommendedName>
</protein>
<dbReference type="InterPro" id="IPR036047">
    <property type="entry name" value="F-box-like_dom_sf"/>
</dbReference>
<dbReference type="CDD" id="cd09917">
    <property type="entry name" value="F-box_SF"/>
    <property type="match status" value="1"/>
</dbReference>
<organism evidence="2 3">
    <name type="scientific">Eragrostis curvula</name>
    <name type="common">weeping love grass</name>
    <dbReference type="NCBI Taxonomy" id="38414"/>
    <lineage>
        <taxon>Eukaryota</taxon>
        <taxon>Viridiplantae</taxon>
        <taxon>Streptophyta</taxon>
        <taxon>Embryophyta</taxon>
        <taxon>Tracheophyta</taxon>
        <taxon>Spermatophyta</taxon>
        <taxon>Magnoliopsida</taxon>
        <taxon>Liliopsida</taxon>
        <taxon>Poales</taxon>
        <taxon>Poaceae</taxon>
        <taxon>PACMAD clade</taxon>
        <taxon>Chloridoideae</taxon>
        <taxon>Eragrostideae</taxon>
        <taxon>Eragrostidinae</taxon>
        <taxon>Eragrostis</taxon>
    </lineage>
</organism>
<dbReference type="Gene3D" id="1.20.1280.50">
    <property type="match status" value="1"/>
</dbReference>
<evidence type="ECO:0000313" key="3">
    <source>
        <dbReference type="Proteomes" id="UP000324897"/>
    </source>
</evidence>
<evidence type="ECO:0000259" key="1">
    <source>
        <dbReference type="Pfam" id="PF12937"/>
    </source>
</evidence>
<reference evidence="2 3" key="1">
    <citation type="journal article" date="2019" name="Sci. Rep.">
        <title>A high-quality genome of Eragrostis curvula grass provides insights into Poaceae evolution and supports new strategies to enhance forage quality.</title>
        <authorList>
            <person name="Carballo J."/>
            <person name="Santos B.A.C.M."/>
            <person name="Zappacosta D."/>
            <person name="Garbus I."/>
            <person name="Selva J.P."/>
            <person name="Gallo C.A."/>
            <person name="Diaz A."/>
            <person name="Albertini E."/>
            <person name="Caccamo M."/>
            <person name="Echenique V."/>
        </authorList>
    </citation>
    <scope>NUCLEOTIDE SEQUENCE [LARGE SCALE GENOMIC DNA]</scope>
    <source>
        <strain evidence="3">cv. Victoria</strain>
        <tissue evidence="2">Leaf</tissue>
    </source>
</reference>
<dbReference type="Gramene" id="TVU49461">
    <property type="protein sequence ID" value="TVU49461"/>
    <property type="gene ID" value="EJB05_00774"/>
</dbReference>
<dbReference type="Pfam" id="PF12937">
    <property type="entry name" value="F-box-like"/>
    <property type="match status" value="1"/>
</dbReference>
<feature type="domain" description="F-box" evidence="1">
    <location>
        <begin position="17"/>
        <end position="57"/>
    </location>
</feature>
<dbReference type="EMBL" id="RWGY01000002">
    <property type="protein sequence ID" value="TVU49461.1"/>
    <property type="molecule type" value="Genomic_DNA"/>
</dbReference>
<proteinExistence type="predicted"/>
<feature type="non-terminal residue" evidence="2">
    <location>
        <position position="1"/>
    </location>
</feature>